<evidence type="ECO:0000313" key="10">
    <source>
        <dbReference type="Proteomes" id="UP000557772"/>
    </source>
</evidence>
<keyword evidence="6 7" id="KW-0472">Membrane</keyword>
<evidence type="ECO:0000256" key="1">
    <source>
        <dbReference type="ARBA" id="ARBA00004651"/>
    </source>
</evidence>
<keyword evidence="5 7" id="KW-1133">Transmembrane helix</keyword>
<sequence>MSDVVTVMKASDVQAHPRRWAGLVVLAGSLLVVAMDMTILNVALPSIGESLRPSATQTLWIVDVYSLVLAGLLVTVSALGDRWGRRLMLIGGFTIFGLASIGALVVDSPAALIALRALLGVGGAMIMPSTLSMVRVLFTDPRERATALAIWGSMAAVGAAVGPIIGGLLLEHFSWHAAFLVNVPVMVAAIVGAFLLLPSSGSARPAPLDLVATAQSMVGMVALIYGIKQVAKHGLDPAGVVALTLAAVALTMFVRRCLRVERPILQVRLFRHRGFTAGTLTALGSTMALVAVVLLGAQWLQLVDGRSPLEAGIALLPLAIGGLVGALSGPAIAARAGMRLPLAGGLVLAAIGYLVLYAAPDPLPYSALAVATALIGVGEMSLAVGSAAIMASAPTHEAGSAAAVEESSYEVGATLGVAVLGSVAAAVYRGELSTGHLAELGVPADAAGAVRESLASATALAPQLGSGHELLTEAQTAFTHSLTTTSLWAAVVMAATAALVWWLTPRDLQVTDGHH</sequence>
<comment type="subcellular location">
    <subcellularLocation>
        <location evidence="1">Cell membrane</location>
        <topology evidence="1">Multi-pass membrane protein</topology>
    </subcellularLocation>
</comment>
<reference evidence="9 10" key="1">
    <citation type="submission" date="2020-05" db="EMBL/GenBank/DDBJ databases">
        <title>Flexivirga sp. ID2601S isolated from air conditioner.</title>
        <authorList>
            <person name="Kim D.H."/>
        </authorList>
    </citation>
    <scope>NUCLEOTIDE SEQUENCE [LARGE SCALE GENOMIC DNA]</scope>
    <source>
        <strain evidence="9 10">ID2601S</strain>
    </source>
</reference>
<dbReference type="InterPro" id="IPR020846">
    <property type="entry name" value="MFS_dom"/>
</dbReference>
<feature type="transmembrane region" description="Helical" evidence="7">
    <location>
        <begin position="60"/>
        <end position="80"/>
    </location>
</feature>
<feature type="transmembrane region" description="Helical" evidence="7">
    <location>
        <begin position="145"/>
        <end position="169"/>
    </location>
</feature>
<name>A0A849AJZ0_9MICO</name>
<feature type="transmembrane region" description="Helical" evidence="7">
    <location>
        <begin position="365"/>
        <end position="390"/>
    </location>
</feature>
<feature type="domain" description="Major facilitator superfamily (MFS) profile" evidence="8">
    <location>
        <begin position="22"/>
        <end position="508"/>
    </location>
</feature>
<evidence type="ECO:0000259" key="8">
    <source>
        <dbReference type="PROSITE" id="PS50850"/>
    </source>
</evidence>
<evidence type="ECO:0000256" key="2">
    <source>
        <dbReference type="ARBA" id="ARBA00022448"/>
    </source>
</evidence>
<feature type="transmembrane region" description="Helical" evidence="7">
    <location>
        <begin position="208"/>
        <end position="227"/>
    </location>
</feature>
<dbReference type="Pfam" id="PF07690">
    <property type="entry name" value="MFS_1"/>
    <property type="match status" value="1"/>
</dbReference>
<dbReference type="InterPro" id="IPR011701">
    <property type="entry name" value="MFS"/>
</dbReference>
<dbReference type="CDD" id="cd17321">
    <property type="entry name" value="MFS_MMR_MDR_like"/>
    <property type="match status" value="1"/>
</dbReference>
<dbReference type="PANTHER" id="PTHR42718">
    <property type="entry name" value="MAJOR FACILITATOR SUPERFAMILY MULTIDRUG TRANSPORTER MFSC"/>
    <property type="match status" value="1"/>
</dbReference>
<keyword evidence="10" id="KW-1185">Reference proteome</keyword>
<keyword evidence="2" id="KW-0813">Transport</keyword>
<gene>
    <name evidence="9" type="ORF">HJ588_05400</name>
</gene>
<dbReference type="Proteomes" id="UP000557772">
    <property type="component" value="Unassembled WGS sequence"/>
</dbReference>
<feature type="transmembrane region" description="Helical" evidence="7">
    <location>
        <begin position="279"/>
        <end position="300"/>
    </location>
</feature>
<organism evidence="9 10">
    <name type="scientific">Flexivirga aerilata</name>
    <dbReference type="NCBI Taxonomy" id="1656889"/>
    <lineage>
        <taxon>Bacteria</taxon>
        <taxon>Bacillati</taxon>
        <taxon>Actinomycetota</taxon>
        <taxon>Actinomycetes</taxon>
        <taxon>Micrococcales</taxon>
        <taxon>Dermacoccaceae</taxon>
        <taxon>Flexivirga</taxon>
    </lineage>
</organism>
<dbReference type="RefSeq" id="WP_171152781.1">
    <property type="nucleotide sequence ID" value="NZ_JABENB010000001.1"/>
</dbReference>
<feature type="transmembrane region" description="Helical" evidence="7">
    <location>
        <begin position="312"/>
        <end position="333"/>
    </location>
</feature>
<evidence type="ECO:0000256" key="5">
    <source>
        <dbReference type="ARBA" id="ARBA00022989"/>
    </source>
</evidence>
<evidence type="ECO:0000256" key="6">
    <source>
        <dbReference type="ARBA" id="ARBA00023136"/>
    </source>
</evidence>
<dbReference type="GO" id="GO:0005886">
    <property type="term" value="C:plasma membrane"/>
    <property type="evidence" value="ECO:0007669"/>
    <property type="project" value="UniProtKB-SubCell"/>
</dbReference>
<evidence type="ECO:0000256" key="7">
    <source>
        <dbReference type="SAM" id="Phobius"/>
    </source>
</evidence>
<feature type="transmembrane region" description="Helical" evidence="7">
    <location>
        <begin position="486"/>
        <end position="504"/>
    </location>
</feature>
<evidence type="ECO:0000256" key="4">
    <source>
        <dbReference type="ARBA" id="ARBA00022692"/>
    </source>
</evidence>
<evidence type="ECO:0000313" key="9">
    <source>
        <dbReference type="EMBL" id="NNG38710.1"/>
    </source>
</evidence>
<feature type="transmembrane region" description="Helical" evidence="7">
    <location>
        <begin position="20"/>
        <end position="40"/>
    </location>
</feature>
<dbReference type="Gene3D" id="1.20.1250.20">
    <property type="entry name" value="MFS general substrate transporter like domains"/>
    <property type="match status" value="1"/>
</dbReference>
<proteinExistence type="predicted"/>
<dbReference type="SUPFAM" id="SSF103473">
    <property type="entry name" value="MFS general substrate transporter"/>
    <property type="match status" value="1"/>
</dbReference>
<feature type="transmembrane region" description="Helical" evidence="7">
    <location>
        <begin position="87"/>
        <end position="106"/>
    </location>
</feature>
<dbReference type="GO" id="GO:0022857">
    <property type="term" value="F:transmembrane transporter activity"/>
    <property type="evidence" value="ECO:0007669"/>
    <property type="project" value="InterPro"/>
</dbReference>
<dbReference type="EMBL" id="JABENB010000001">
    <property type="protein sequence ID" value="NNG38710.1"/>
    <property type="molecule type" value="Genomic_DNA"/>
</dbReference>
<accession>A0A849AJZ0</accession>
<feature type="transmembrane region" description="Helical" evidence="7">
    <location>
        <begin position="112"/>
        <end position="138"/>
    </location>
</feature>
<protein>
    <submittedName>
        <fullName evidence="9">MFS transporter</fullName>
    </submittedName>
</protein>
<feature type="transmembrane region" description="Helical" evidence="7">
    <location>
        <begin position="175"/>
        <end position="196"/>
    </location>
</feature>
<dbReference type="PANTHER" id="PTHR42718:SF47">
    <property type="entry name" value="METHYL VIOLOGEN RESISTANCE PROTEIN SMVA"/>
    <property type="match status" value="1"/>
</dbReference>
<dbReference type="Gene3D" id="1.20.1720.10">
    <property type="entry name" value="Multidrug resistance protein D"/>
    <property type="match status" value="1"/>
</dbReference>
<dbReference type="InterPro" id="IPR036259">
    <property type="entry name" value="MFS_trans_sf"/>
</dbReference>
<evidence type="ECO:0000256" key="3">
    <source>
        <dbReference type="ARBA" id="ARBA00022475"/>
    </source>
</evidence>
<comment type="caution">
    <text evidence="9">The sequence shown here is derived from an EMBL/GenBank/DDBJ whole genome shotgun (WGS) entry which is preliminary data.</text>
</comment>
<feature type="transmembrane region" description="Helical" evidence="7">
    <location>
        <begin position="340"/>
        <end position="359"/>
    </location>
</feature>
<feature type="transmembrane region" description="Helical" evidence="7">
    <location>
        <begin position="239"/>
        <end position="258"/>
    </location>
</feature>
<keyword evidence="3" id="KW-1003">Cell membrane</keyword>
<dbReference type="AlphaFoldDB" id="A0A849AJZ0"/>
<dbReference type="PROSITE" id="PS50850">
    <property type="entry name" value="MFS"/>
    <property type="match status" value="1"/>
</dbReference>
<keyword evidence="4 7" id="KW-0812">Transmembrane</keyword>